<dbReference type="Gene3D" id="3.30.70.360">
    <property type="match status" value="1"/>
</dbReference>
<comment type="similarity">
    <text evidence="1">Belongs to the peptidase M20A family.</text>
</comment>
<feature type="domain" description="Peptidase M20 dimerisation" evidence="3">
    <location>
        <begin position="193"/>
        <end position="282"/>
    </location>
</feature>
<reference evidence="4" key="1">
    <citation type="submission" date="2023-02" db="EMBL/GenBank/DDBJ databases">
        <authorList>
            <person name="Palmer J.M."/>
        </authorList>
    </citation>
    <scope>NUCLEOTIDE SEQUENCE</scope>
    <source>
        <strain evidence="4">FW57</strain>
    </source>
</reference>
<dbReference type="SUPFAM" id="SSF55031">
    <property type="entry name" value="Bacterial exopeptidase dimerisation domain"/>
    <property type="match status" value="1"/>
</dbReference>
<gene>
    <name evidence="4" type="ORF">NEMBOFW57_001210</name>
</gene>
<dbReference type="InterPro" id="IPR036264">
    <property type="entry name" value="Bact_exopeptidase_dim_dom"/>
</dbReference>
<dbReference type="InterPro" id="IPR011650">
    <property type="entry name" value="Peptidase_M20_dimer"/>
</dbReference>
<dbReference type="PIRSF" id="PIRSF037226">
    <property type="entry name" value="Amidohydrolase_ACY1L2_prd"/>
    <property type="match status" value="1"/>
</dbReference>
<dbReference type="InterPro" id="IPR017144">
    <property type="entry name" value="Xaa-Arg_dipeptidase"/>
</dbReference>
<evidence type="ECO:0000256" key="2">
    <source>
        <dbReference type="SAM" id="MobiDB-lite"/>
    </source>
</evidence>
<comment type="caution">
    <text evidence="4">The sequence shown here is derived from an EMBL/GenBank/DDBJ whole genome shotgun (WGS) entry which is preliminary data.</text>
</comment>
<dbReference type="EMBL" id="JAHCVI010000001">
    <property type="protein sequence ID" value="KAG7291198.1"/>
    <property type="molecule type" value="Genomic_DNA"/>
</dbReference>
<feature type="region of interest" description="Disordered" evidence="2">
    <location>
        <begin position="1"/>
        <end position="28"/>
    </location>
</feature>
<dbReference type="PANTHER" id="PTHR30575">
    <property type="entry name" value="PEPTIDASE M20"/>
    <property type="match status" value="1"/>
</dbReference>
<organism evidence="4 5">
    <name type="scientific">Staphylotrichum longicolle</name>
    <dbReference type="NCBI Taxonomy" id="669026"/>
    <lineage>
        <taxon>Eukaryota</taxon>
        <taxon>Fungi</taxon>
        <taxon>Dikarya</taxon>
        <taxon>Ascomycota</taxon>
        <taxon>Pezizomycotina</taxon>
        <taxon>Sordariomycetes</taxon>
        <taxon>Sordariomycetidae</taxon>
        <taxon>Sordariales</taxon>
        <taxon>Chaetomiaceae</taxon>
        <taxon>Staphylotrichum</taxon>
    </lineage>
</organism>
<evidence type="ECO:0000313" key="4">
    <source>
        <dbReference type="EMBL" id="KAG7291198.1"/>
    </source>
</evidence>
<dbReference type="FunFam" id="3.30.70.360:FF:000004">
    <property type="entry name" value="Peptidase M20 domain-containing protein 2"/>
    <property type="match status" value="1"/>
</dbReference>
<dbReference type="GO" id="GO:0016805">
    <property type="term" value="F:dipeptidase activity"/>
    <property type="evidence" value="ECO:0007669"/>
    <property type="project" value="InterPro"/>
</dbReference>
<dbReference type="Pfam" id="PF07687">
    <property type="entry name" value="M20_dimer"/>
    <property type="match status" value="1"/>
</dbReference>
<proteinExistence type="inferred from homology"/>
<name>A0AAD4I3J8_9PEZI</name>
<accession>A0AAD4I3J8</accession>
<dbReference type="Proteomes" id="UP001197093">
    <property type="component" value="Unassembled WGS sequence"/>
</dbReference>
<protein>
    <recommendedName>
        <fullName evidence="1">Peptidase M20 domain-containing protein 2</fullName>
    </recommendedName>
</protein>
<sequence length="438" mass="47204">MEQDGFVMVPRVGEGEEPSPNRHTTHQDVEPPEFLADIDAFIDDVAESLWPLNSFIHENPEPAFQEHKAHDALTSFLRARQEGWKVTPSAYGMETAWVAIYDSDALPDLGHACGHNLIATASLAAGLTTASLIRHHNLPGKVVLFGTPGEETYRGGKIRLLEQHAYDHVDISLISHPGITHNNPLVRTTAFARLEARFLGRAAHAAKDPWRGVNALDALVVAYTAVAALRQQTMPGDVIGFAITDGGGETTNVIHEHAACVCVLRAGSTARLEVLKEKVGGCLRAGGEATGARVEVKVTQGYKDHVPNRVLAGVYRRYWNVLGDVPEPLIPPEESGEAGVAHVMSSTDQGDVSYVVPSVNASFAIPPGPLGGQPHSPDFERASGTREAFERALRVAKALAGVAAEVLTRDGLLDEVKKAWRRDMEHAKDPEKLLSGVS</sequence>
<dbReference type="Gene3D" id="3.40.630.10">
    <property type="entry name" value="Zn peptidases"/>
    <property type="match status" value="1"/>
</dbReference>
<dbReference type="AlphaFoldDB" id="A0AAD4I3J8"/>
<dbReference type="InterPro" id="IPR052030">
    <property type="entry name" value="Peptidase_M20/M20A_hydrolases"/>
</dbReference>
<dbReference type="PANTHER" id="PTHR30575:SF4">
    <property type="entry name" value="PEPTIDASE M20 DOMAIN-CONTAINING PROTEIN 2"/>
    <property type="match status" value="1"/>
</dbReference>
<keyword evidence="5" id="KW-1185">Reference proteome</keyword>
<evidence type="ECO:0000259" key="3">
    <source>
        <dbReference type="Pfam" id="PF07687"/>
    </source>
</evidence>
<evidence type="ECO:0000256" key="1">
    <source>
        <dbReference type="PIRNR" id="PIRNR037226"/>
    </source>
</evidence>
<dbReference type="SUPFAM" id="SSF53187">
    <property type="entry name" value="Zn-dependent exopeptidases"/>
    <property type="match status" value="1"/>
</dbReference>
<evidence type="ECO:0000313" key="5">
    <source>
        <dbReference type="Proteomes" id="UP001197093"/>
    </source>
</evidence>